<dbReference type="GeneID" id="54553697"/>
<feature type="compositionally biased region" description="Low complexity" evidence="1">
    <location>
        <begin position="166"/>
        <end position="175"/>
    </location>
</feature>
<evidence type="ECO:0000256" key="1">
    <source>
        <dbReference type="SAM" id="MobiDB-lite"/>
    </source>
</evidence>
<protein>
    <submittedName>
        <fullName evidence="2">Uncharacterized protein</fullName>
    </submittedName>
</protein>
<feature type="region of interest" description="Disordered" evidence="1">
    <location>
        <begin position="398"/>
        <end position="473"/>
    </location>
</feature>
<evidence type="ECO:0000313" key="3">
    <source>
        <dbReference type="Proteomes" id="UP000800097"/>
    </source>
</evidence>
<feature type="compositionally biased region" description="Polar residues" evidence="1">
    <location>
        <begin position="307"/>
        <end position="318"/>
    </location>
</feature>
<reference evidence="2" key="1">
    <citation type="journal article" date="2020" name="Stud. Mycol.">
        <title>101 Dothideomycetes genomes: a test case for predicting lifestyles and emergence of pathogens.</title>
        <authorList>
            <person name="Haridas S."/>
            <person name="Albert R."/>
            <person name="Binder M."/>
            <person name="Bloem J."/>
            <person name="Labutti K."/>
            <person name="Salamov A."/>
            <person name="Andreopoulos B."/>
            <person name="Baker S."/>
            <person name="Barry K."/>
            <person name="Bills G."/>
            <person name="Bluhm B."/>
            <person name="Cannon C."/>
            <person name="Castanera R."/>
            <person name="Culley D."/>
            <person name="Daum C."/>
            <person name="Ezra D."/>
            <person name="Gonzalez J."/>
            <person name="Henrissat B."/>
            <person name="Kuo A."/>
            <person name="Liang C."/>
            <person name="Lipzen A."/>
            <person name="Lutzoni F."/>
            <person name="Magnuson J."/>
            <person name="Mondo S."/>
            <person name="Nolan M."/>
            <person name="Ohm R."/>
            <person name="Pangilinan J."/>
            <person name="Park H.-J."/>
            <person name="Ramirez L."/>
            <person name="Alfaro M."/>
            <person name="Sun H."/>
            <person name="Tritt A."/>
            <person name="Yoshinaga Y."/>
            <person name="Zwiers L.-H."/>
            <person name="Turgeon B."/>
            <person name="Goodwin S."/>
            <person name="Spatafora J."/>
            <person name="Crous P."/>
            <person name="Grigoriev I."/>
        </authorList>
    </citation>
    <scope>NUCLEOTIDE SEQUENCE</scope>
    <source>
        <strain evidence="2">CBS 379.55</strain>
    </source>
</reference>
<dbReference type="RefSeq" id="XP_033658605.1">
    <property type="nucleotide sequence ID" value="XM_033800522.1"/>
</dbReference>
<sequence length="527" mass="56344">MQSDLPRLLHPSNSPPLSRRPHCALPRLSELDSYSRTAPSASAIASPPSFASINARPHPLPRSDTATSPPHPNVPLTPPPTSRLHSPPVTAPTERENWSSVKTLPHNAGNRQAQVDQTGPRLPRISDIPPAATSRSESTSYPPRLSSPTNPQRNGSRDTDSEPAGSHSPCSPSSSACFGVVKGDSGAIDDAQTVPSVSPFKRPARPTTPPSHPSAAITTATPQSSQSVSVGPPNGNSSGGQALRYSAPPSPAETPKGSTKGLQHTAPSQSHMVRFVGRSNSAEAMPPPSSPSQCTADRSGRTRWHSSKNTTVPVSPSSIPAADSGFNAGRIATKLQPGLGAYPSHRPDGRMVGSLATLKCDSCKVQFVDGADALVMQFSPYPHRFQCQDCQAKAAREIEHHTQTQGNKRKSPPFSDSSEEEAPFKTRRVTPDRPPSAGREPDWFPTSRPSNPDARPQSVNPLHPWPDHPSNADRFTRLSMSAASEIFKVLVKIPETDEEISQNRLLRDTVAKLGPPQADRFDGTCYQ</sequence>
<feature type="compositionally biased region" description="Low complexity" evidence="1">
    <location>
        <begin position="223"/>
        <end position="240"/>
    </location>
</feature>
<proteinExistence type="predicted"/>
<evidence type="ECO:0000313" key="2">
    <source>
        <dbReference type="EMBL" id="KAF2281068.1"/>
    </source>
</evidence>
<feature type="compositionally biased region" description="Polar residues" evidence="1">
    <location>
        <begin position="256"/>
        <end position="271"/>
    </location>
</feature>
<feature type="region of interest" description="Disordered" evidence="1">
    <location>
        <begin position="1"/>
        <end position="325"/>
    </location>
</feature>
<organism evidence="2 3">
    <name type="scientific">Westerdykella ornata</name>
    <dbReference type="NCBI Taxonomy" id="318751"/>
    <lineage>
        <taxon>Eukaryota</taxon>
        <taxon>Fungi</taxon>
        <taxon>Dikarya</taxon>
        <taxon>Ascomycota</taxon>
        <taxon>Pezizomycotina</taxon>
        <taxon>Dothideomycetes</taxon>
        <taxon>Pleosporomycetidae</taxon>
        <taxon>Pleosporales</taxon>
        <taxon>Sporormiaceae</taxon>
        <taxon>Westerdykella</taxon>
    </lineage>
</organism>
<name>A0A6A6JYZ3_WESOR</name>
<dbReference type="Proteomes" id="UP000800097">
    <property type="component" value="Unassembled WGS sequence"/>
</dbReference>
<feature type="compositionally biased region" description="Pro residues" evidence="1">
    <location>
        <begin position="69"/>
        <end position="81"/>
    </location>
</feature>
<gene>
    <name evidence="2" type="ORF">EI97DRAFT_454287</name>
</gene>
<feature type="compositionally biased region" description="Polar residues" evidence="1">
    <location>
        <begin position="133"/>
        <end position="154"/>
    </location>
</feature>
<feature type="compositionally biased region" description="Low complexity" evidence="1">
    <location>
        <begin position="38"/>
        <end position="53"/>
    </location>
</feature>
<keyword evidence="3" id="KW-1185">Reference proteome</keyword>
<dbReference type="EMBL" id="ML986484">
    <property type="protein sequence ID" value="KAF2281068.1"/>
    <property type="molecule type" value="Genomic_DNA"/>
</dbReference>
<dbReference type="AlphaFoldDB" id="A0A6A6JYZ3"/>
<accession>A0A6A6JYZ3</accession>